<dbReference type="Gene3D" id="2.40.30.170">
    <property type="match status" value="1"/>
</dbReference>
<evidence type="ECO:0000259" key="4">
    <source>
        <dbReference type="Pfam" id="PF25881"/>
    </source>
</evidence>
<dbReference type="Proteomes" id="UP000293902">
    <property type="component" value="Chromosome"/>
</dbReference>
<protein>
    <submittedName>
        <fullName evidence="5">HlyD family efflux transporter periplasmic adaptor subunit</fullName>
    </submittedName>
    <submittedName>
        <fullName evidence="6">Multidrug transporter</fullName>
    </submittedName>
</protein>
<name>A0A328F9Z6_9BACT</name>
<dbReference type="Gene3D" id="1.10.287.470">
    <property type="entry name" value="Helix hairpin bin"/>
    <property type="match status" value="1"/>
</dbReference>
<dbReference type="PANTHER" id="PTHR32347:SF29">
    <property type="entry name" value="UPF0194 MEMBRANE PROTEIN YBHG"/>
    <property type="match status" value="1"/>
</dbReference>
<dbReference type="Proteomes" id="UP000248798">
    <property type="component" value="Unassembled WGS sequence"/>
</dbReference>
<evidence type="ECO:0000313" key="7">
    <source>
        <dbReference type="Proteomes" id="UP000248798"/>
    </source>
</evidence>
<gene>
    <name evidence="6" type="ORF">DO021_13485</name>
    <name evidence="5" type="ORF">EYB58_05785</name>
</gene>
<proteinExistence type="predicted"/>
<dbReference type="InterPro" id="IPR050465">
    <property type="entry name" value="UPF0194_transport"/>
</dbReference>
<dbReference type="RefSeq" id="WP_111957519.1">
    <property type="nucleotide sequence ID" value="NZ_CP036313.1"/>
</dbReference>
<dbReference type="EMBL" id="CP036313">
    <property type="protein sequence ID" value="QBH12462.1"/>
    <property type="molecule type" value="Genomic_DNA"/>
</dbReference>
<dbReference type="SUPFAM" id="SSF111369">
    <property type="entry name" value="HlyD-like secretion proteins"/>
    <property type="match status" value="1"/>
</dbReference>
<feature type="coiled-coil region" evidence="3">
    <location>
        <begin position="78"/>
        <end position="131"/>
    </location>
</feature>
<feature type="domain" description="YbhG-like alpha-helical hairpin" evidence="4">
    <location>
        <begin position="88"/>
        <end position="204"/>
    </location>
</feature>
<keyword evidence="8" id="KW-1185">Reference proteome</keyword>
<evidence type="ECO:0000313" key="5">
    <source>
        <dbReference type="EMBL" id="QBH12462.1"/>
    </source>
</evidence>
<evidence type="ECO:0000256" key="3">
    <source>
        <dbReference type="SAM" id="Coils"/>
    </source>
</evidence>
<dbReference type="PRINTS" id="PR01490">
    <property type="entry name" value="RTXTOXIND"/>
</dbReference>
<sequence>MKKVLPVIILILAAAGAYMYWQNQNKKQDENAGIFKIYGTIDIRDASLAFTEQERIEAILVEEGMRVKKGQVLAKLRTAKLDAAIKELTARIAAQQETVAKLEAGSRSQEIDQARAEVQAIMARVANVTRTVKRLKATSRSGATSIQNYDDAKAQLKVEQAQLAAGRKALDLLIEGPRKEDIAAARHQLDALGASLDQLQVRLSDMILIAPADGIIQSRILEQGELAGPSKPAFVLALCDPKWVRAYIPEPMLGKINLGMTAQIFTDTLPGQPLDGWVGFISPVAEFTPRAVATEDLRTQLVYETRVFVKDPKDMLRLGTPVTVAINKNQTDARPAVPAETANLSRESVE</sequence>
<organism evidence="6 7">
    <name type="scientific">Desulfobacter hydrogenophilus</name>
    <dbReference type="NCBI Taxonomy" id="2291"/>
    <lineage>
        <taxon>Bacteria</taxon>
        <taxon>Pseudomonadati</taxon>
        <taxon>Thermodesulfobacteriota</taxon>
        <taxon>Desulfobacteria</taxon>
        <taxon>Desulfobacterales</taxon>
        <taxon>Desulfobacteraceae</taxon>
        <taxon>Desulfobacter</taxon>
    </lineage>
</organism>
<dbReference type="PANTHER" id="PTHR32347">
    <property type="entry name" value="EFFLUX SYSTEM COMPONENT YKNX-RELATED"/>
    <property type="match status" value="1"/>
</dbReference>
<dbReference type="Pfam" id="PF25881">
    <property type="entry name" value="HH_YBHG"/>
    <property type="match status" value="1"/>
</dbReference>
<evidence type="ECO:0000256" key="2">
    <source>
        <dbReference type="ARBA" id="ARBA00023054"/>
    </source>
</evidence>
<dbReference type="AlphaFoldDB" id="A0A328F9Z6"/>
<evidence type="ECO:0000313" key="6">
    <source>
        <dbReference type="EMBL" id="RAM01494.1"/>
    </source>
</evidence>
<reference evidence="5 8" key="2">
    <citation type="submission" date="2019-02" db="EMBL/GenBank/DDBJ databases">
        <title>Complete genome sequence of Desulfobacter hydrogenophilus AcRS1.</title>
        <authorList>
            <person name="Marietou A."/>
            <person name="Lund M.B."/>
            <person name="Marshall I.P.G."/>
            <person name="Schreiber L."/>
            <person name="Jorgensen B."/>
        </authorList>
    </citation>
    <scope>NUCLEOTIDE SEQUENCE [LARGE SCALE GENOMIC DNA]</scope>
    <source>
        <strain evidence="5 8">AcRS1</strain>
    </source>
</reference>
<dbReference type="EMBL" id="QLNI01000026">
    <property type="protein sequence ID" value="RAM01494.1"/>
    <property type="molecule type" value="Genomic_DNA"/>
</dbReference>
<evidence type="ECO:0000313" key="8">
    <source>
        <dbReference type="Proteomes" id="UP000293902"/>
    </source>
</evidence>
<keyword evidence="2 3" id="KW-0175">Coiled coil</keyword>
<reference evidence="6 7" key="1">
    <citation type="submission" date="2018-06" db="EMBL/GenBank/DDBJ databases">
        <title>Complete Genome Sequence of Desulfobacter hydrogenophilus (DSM3380).</title>
        <authorList>
            <person name="Marietou A."/>
            <person name="Schreiber L."/>
            <person name="Marshall I."/>
            <person name="Jorgensen B."/>
        </authorList>
    </citation>
    <scope>NUCLEOTIDE SEQUENCE [LARGE SCALE GENOMIC DNA]</scope>
    <source>
        <strain evidence="6 7">DSM 3380</strain>
    </source>
</reference>
<dbReference type="InterPro" id="IPR059052">
    <property type="entry name" value="HH_YbhG-like"/>
</dbReference>
<evidence type="ECO:0000256" key="1">
    <source>
        <dbReference type="ARBA" id="ARBA00004196"/>
    </source>
</evidence>
<comment type="subcellular location">
    <subcellularLocation>
        <location evidence="1">Cell envelope</location>
    </subcellularLocation>
</comment>
<dbReference type="Gene3D" id="2.40.50.100">
    <property type="match status" value="1"/>
</dbReference>
<dbReference type="OrthoDB" id="9778236at2"/>
<dbReference type="GO" id="GO:0042597">
    <property type="term" value="C:periplasmic space"/>
    <property type="evidence" value="ECO:0007669"/>
    <property type="project" value="UniProtKB-SubCell"/>
</dbReference>
<accession>A0A328F9Z6</accession>